<comment type="caution">
    <text evidence="6">The sequence shown here is derived from an EMBL/GenBank/DDBJ whole genome shotgun (WGS) entry which is preliminary data.</text>
</comment>
<dbReference type="SFLD" id="SFLDG01129">
    <property type="entry name" value="C1.5:_HAD__Beta-PGM__Phosphata"/>
    <property type="match status" value="1"/>
</dbReference>
<evidence type="ECO:0000256" key="3">
    <source>
        <dbReference type="ARBA" id="ARBA00022723"/>
    </source>
</evidence>
<dbReference type="NCBIfam" id="TIGR01509">
    <property type="entry name" value="HAD-SF-IA-v3"/>
    <property type="match status" value="1"/>
</dbReference>
<dbReference type="PANTHER" id="PTHR46193:SF18">
    <property type="entry name" value="HEXITOL PHOSPHATASE B"/>
    <property type="match status" value="1"/>
</dbReference>
<gene>
    <name evidence="6" type="ORF">NK118_09930</name>
</gene>
<keyword evidence="5" id="KW-0119">Carbohydrate metabolism</keyword>
<accession>A0ABT1EJC6</accession>
<comment type="cofactor">
    <cofactor evidence="1">
        <name>Mg(2+)</name>
        <dbReference type="ChEBI" id="CHEBI:18420"/>
    </cofactor>
</comment>
<dbReference type="Pfam" id="PF13419">
    <property type="entry name" value="HAD_2"/>
    <property type="match status" value="1"/>
</dbReference>
<dbReference type="SUPFAM" id="SSF56784">
    <property type="entry name" value="HAD-like"/>
    <property type="match status" value="1"/>
</dbReference>
<dbReference type="Proteomes" id="UP001523565">
    <property type="component" value="Unassembled WGS sequence"/>
</dbReference>
<comment type="similarity">
    <text evidence="2">Belongs to the HAD-like hydrolase superfamily. CbbY/CbbZ/Gph/YieH family.</text>
</comment>
<evidence type="ECO:0000313" key="6">
    <source>
        <dbReference type="EMBL" id="MCP1110569.1"/>
    </source>
</evidence>
<dbReference type="Gene3D" id="1.10.150.240">
    <property type="entry name" value="Putative phosphatase, domain 2"/>
    <property type="match status" value="1"/>
</dbReference>
<keyword evidence="3" id="KW-0479">Metal-binding</keyword>
<protein>
    <submittedName>
        <fullName evidence="6">HAD family phosphatase</fullName>
    </submittedName>
</protein>
<evidence type="ECO:0000313" key="7">
    <source>
        <dbReference type="Proteomes" id="UP001523565"/>
    </source>
</evidence>
<dbReference type="InterPro" id="IPR036412">
    <property type="entry name" value="HAD-like_sf"/>
</dbReference>
<dbReference type="PRINTS" id="PR00413">
    <property type="entry name" value="HADHALOGNASE"/>
</dbReference>
<dbReference type="InterPro" id="IPR051600">
    <property type="entry name" value="Beta-PGM-like"/>
</dbReference>
<proteinExistence type="inferred from homology"/>
<name>A0ABT1EJC6_9FIRM</name>
<organism evidence="6 7">
    <name type="scientific">Ohessyouella blattaphilus</name>
    <dbReference type="NCBI Taxonomy" id="2949333"/>
    <lineage>
        <taxon>Bacteria</taxon>
        <taxon>Bacillati</taxon>
        <taxon>Bacillota</taxon>
        <taxon>Clostridia</taxon>
        <taxon>Lachnospirales</taxon>
        <taxon>Lachnospiraceae</taxon>
        <taxon>Ohessyouella</taxon>
    </lineage>
</organism>
<dbReference type="InterPro" id="IPR006439">
    <property type="entry name" value="HAD-SF_hydro_IA"/>
</dbReference>
<dbReference type="RefSeq" id="WP_262069450.1">
    <property type="nucleotide sequence ID" value="NZ_JAMXOC010000015.1"/>
</dbReference>
<dbReference type="InterPro" id="IPR041492">
    <property type="entry name" value="HAD_2"/>
</dbReference>
<evidence type="ECO:0000256" key="2">
    <source>
        <dbReference type="ARBA" id="ARBA00006171"/>
    </source>
</evidence>
<keyword evidence="4" id="KW-0460">Magnesium</keyword>
<evidence type="ECO:0000256" key="5">
    <source>
        <dbReference type="ARBA" id="ARBA00023277"/>
    </source>
</evidence>
<dbReference type="PANTHER" id="PTHR46193">
    <property type="entry name" value="6-PHOSPHOGLUCONATE PHOSPHATASE"/>
    <property type="match status" value="1"/>
</dbReference>
<evidence type="ECO:0000256" key="1">
    <source>
        <dbReference type="ARBA" id="ARBA00001946"/>
    </source>
</evidence>
<dbReference type="Gene3D" id="3.40.50.1000">
    <property type="entry name" value="HAD superfamily/HAD-like"/>
    <property type="match status" value="1"/>
</dbReference>
<dbReference type="EMBL" id="JAMZFV010000015">
    <property type="protein sequence ID" value="MCP1110569.1"/>
    <property type="molecule type" value="Genomic_DNA"/>
</dbReference>
<keyword evidence="7" id="KW-1185">Reference proteome</keyword>
<evidence type="ECO:0000256" key="4">
    <source>
        <dbReference type="ARBA" id="ARBA00022842"/>
    </source>
</evidence>
<dbReference type="SFLD" id="SFLDS00003">
    <property type="entry name" value="Haloacid_Dehalogenase"/>
    <property type="match status" value="1"/>
</dbReference>
<dbReference type="InterPro" id="IPR023198">
    <property type="entry name" value="PGP-like_dom2"/>
</dbReference>
<sequence length="223" mass="24417">MIKAIVFDMDGLLFDSERIVKRSWDIAGEELNMGNLGEHIYQTIGLNVNGRRAYFAKALGDDFPFDDFADKTRIAFGEIASREGVPLKAGALELLQYGKNHGLKMAVASSSRRAYGENLLKSGGISDFFSVMVFGDMVKKAKPDPEIYQRACALLKVEVRQAIALEDSPNGILSAYRAGLAPIMVPDLVEPSEEIRRLTEAVLPSLGEVKAYLAAEAARSTTR</sequence>
<dbReference type="InterPro" id="IPR023214">
    <property type="entry name" value="HAD_sf"/>
</dbReference>
<reference evidence="6 7" key="1">
    <citation type="journal article" date="2022" name="Genome Biol. Evol.">
        <title>Host diet, physiology and behaviors set the stage for Lachnospiraceae cladogenesis.</title>
        <authorList>
            <person name="Vera-Ponce De Leon A."/>
            <person name="Schneider M."/>
            <person name="Jahnes B.C."/>
            <person name="Sadowski V."/>
            <person name="Camuy-Velez L.A."/>
            <person name="Duan J."/>
            <person name="Sabree Z.L."/>
        </authorList>
    </citation>
    <scope>NUCLEOTIDE SEQUENCE [LARGE SCALE GENOMIC DNA]</scope>
    <source>
        <strain evidence="6 7">PAL227</strain>
    </source>
</reference>